<evidence type="ECO:0000313" key="3">
    <source>
        <dbReference type="Proteomes" id="UP000095039"/>
    </source>
</evidence>
<dbReference type="GO" id="GO:0031177">
    <property type="term" value="F:phosphopantetheine binding"/>
    <property type="evidence" value="ECO:0007669"/>
    <property type="project" value="TreeGrafter"/>
</dbReference>
<dbReference type="InterPro" id="IPR000873">
    <property type="entry name" value="AMP-dep_synth/lig_dom"/>
</dbReference>
<evidence type="ECO:0000259" key="1">
    <source>
        <dbReference type="Pfam" id="PF00501"/>
    </source>
</evidence>
<organism evidence="2 3">
    <name type="scientific">Enterovibrio norvegicus FF-454</name>
    <dbReference type="NCBI Taxonomy" id="1185651"/>
    <lineage>
        <taxon>Bacteria</taxon>
        <taxon>Pseudomonadati</taxon>
        <taxon>Pseudomonadota</taxon>
        <taxon>Gammaproteobacteria</taxon>
        <taxon>Vibrionales</taxon>
        <taxon>Vibrionaceae</taxon>
        <taxon>Enterovibrio</taxon>
    </lineage>
</organism>
<dbReference type="InterPro" id="IPR042099">
    <property type="entry name" value="ANL_N_sf"/>
</dbReference>
<dbReference type="PANTHER" id="PTHR45527:SF1">
    <property type="entry name" value="FATTY ACID SYNTHASE"/>
    <property type="match status" value="1"/>
</dbReference>
<dbReference type="PANTHER" id="PTHR45527">
    <property type="entry name" value="NONRIBOSOMAL PEPTIDE SYNTHETASE"/>
    <property type="match status" value="1"/>
</dbReference>
<dbReference type="Gene3D" id="3.40.50.12780">
    <property type="entry name" value="N-terminal domain of ligase-like"/>
    <property type="match status" value="1"/>
</dbReference>
<evidence type="ECO:0000313" key="2">
    <source>
        <dbReference type="EMBL" id="OEE61832.1"/>
    </source>
</evidence>
<dbReference type="GO" id="GO:0005737">
    <property type="term" value="C:cytoplasm"/>
    <property type="evidence" value="ECO:0007669"/>
    <property type="project" value="TreeGrafter"/>
</dbReference>
<comment type="caution">
    <text evidence="2">The sequence shown here is derived from an EMBL/GenBank/DDBJ whole genome shotgun (WGS) entry which is preliminary data.</text>
</comment>
<dbReference type="Proteomes" id="UP000095039">
    <property type="component" value="Unassembled WGS sequence"/>
</dbReference>
<name>A0A1E5C9H0_9GAMM</name>
<gene>
    <name evidence="2" type="ORF">A1OK_08735</name>
</gene>
<dbReference type="RefSeq" id="WP_016960440.1">
    <property type="nucleotide sequence ID" value="NZ_AJWN02000043.1"/>
</dbReference>
<proteinExistence type="predicted"/>
<dbReference type="AlphaFoldDB" id="A0A1E5C9H0"/>
<dbReference type="InterPro" id="IPR045851">
    <property type="entry name" value="AMP-bd_C_sf"/>
</dbReference>
<protein>
    <submittedName>
        <fullName evidence="2">Peptide synthetase</fullName>
    </submittedName>
</protein>
<dbReference type="Gene3D" id="3.30.300.30">
    <property type="match status" value="1"/>
</dbReference>
<dbReference type="GO" id="GO:0044550">
    <property type="term" value="P:secondary metabolite biosynthetic process"/>
    <property type="evidence" value="ECO:0007669"/>
    <property type="project" value="TreeGrafter"/>
</dbReference>
<accession>A0A1E5C9H0</accession>
<dbReference type="InterPro" id="IPR010071">
    <property type="entry name" value="AA_adenyl_dom"/>
</dbReference>
<keyword evidence="3" id="KW-1185">Reference proteome</keyword>
<dbReference type="EMBL" id="AJWN02000043">
    <property type="protein sequence ID" value="OEE61832.1"/>
    <property type="molecule type" value="Genomic_DNA"/>
</dbReference>
<sequence>MTVSLNSALFPPSPKSLLTGNDNIFNISPLASLDAFELRKFIEFGRGPREKPSFNTLNKAFEYHAENTPHAIAAMHGNRSISYQTLNHSAEQLATFLQQRGVRPGDSVGLFLTRSIPMLIGLMACLKIGANYVPQHAGVAPHPQLEHIVDTARIKIVLTLSQHLKDLPTLNGCAVIDLDNLLKSEEFCSLDITGKRPTKPQNTCFILFTSGTTGRPNGVQVTHQNVCNIVMTTPGNLGVKPGTRVAQILSIAFDMSAWEVFVALCHGATLLIRDKIIEHTAMNADVIVATPSVLSQIDPEKCRDVSVVAVAGEPCPKPLADTWGAFCDFYNCCGPTETTIINTAKLYRPGDSLTIGKPTPNNTVYVLNEKLEPCAIGDVGEMWAGGVCVTKGYLANAELSQSRYRADPFLGDGHVMFRTRDLGRWTPDGELEHYGRTDDQVKVKGFRVELDAVSAMIEQLPSCRLAVTLKADTDHLVSFVVPANVDEQEAINHVAENLPYYCVPVRVMTLDALPLTPRGKVDKRELKALYDQFHNNVKSHKTGEE</sequence>
<dbReference type="SUPFAM" id="SSF56801">
    <property type="entry name" value="Acetyl-CoA synthetase-like"/>
    <property type="match status" value="1"/>
</dbReference>
<feature type="domain" description="AMP-dependent synthetase/ligase" evidence="1">
    <location>
        <begin position="61"/>
        <end position="394"/>
    </location>
</feature>
<reference evidence="2 3" key="1">
    <citation type="journal article" date="2012" name="Science">
        <title>Ecological populations of bacteria act as socially cohesive units of antibiotic production and resistance.</title>
        <authorList>
            <person name="Cordero O.X."/>
            <person name="Wildschutte H."/>
            <person name="Kirkup B."/>
            <person name="Proehl S."/>
            <person name="Ngo L."/>
            <person name="Hussain F."/>
            <person name="Le Roux F."/>
            <person name="Mincer T."/>
            <person name="Polz M.F."/>
        </authorList>
    </citation>
    <scope>NUCLEOTIDE SEQUENCE [LARGE SCALE GENOMIC DNA]</scope>
    <source>
        <strain evidence="2 3">FF-454</strain>
    </source>
</reference>
<dbReference type="NCBIfam" id="TIGR01733">
    <property type="entry name" value="AA-adenyl-dom"/>
    <property type="match status" value="1"/>
</dbReference>
<dbReference type="Pfam" id="PF00501">
    <property type="entry name" value="AMP-binding"/>
    <property type="match status" value="1"/>
</dbReference>
<dbReference type="GO" id="GO:0043041">
    <property type="term" value="P:amino acid activation for nonribosomal peptide biosynthetic process"/>
    <property type="evidence" value="ECO:0007669"/>
    <property type="project" value="TreeGrafter"/>
</dbReference>